<dbReference type="EMBL" id="MFKF01000286">
    <property type="protein sequence ID" value="OGG46735.1"/>
    <property type="molecule type" value="Genomic_DNA"/>
</dbReference>
<feature type="domain" description="GFO/IDH/MocA-like oxidoreductase" evidence="2">
    <location>
        <begin position="129"/>
        <end position="251"/>
    </location>
</feature>
<dbReference type="InterPro" id="IPR055170">
    <property type="entry name" value="GFO_IDH_MocA-like_dom"/>
</dbReference>
<dbReference type="PANTHER" id="PTHR43249">
    <property type="entry name" value="UDP-N-ACETYL-2-AMINO-2-DEOXY-D-GLUCURONATE OXIDASE"/>
    <property type="match status" value="1"/>
</dbReference>
<evidence type="ECO:0000313" key="4">
    <source>
        <dbReference type="Proteomes" id="UP000178606"/>
    </source>
</evidence>
<evidence type="ECO:0000313" key="3">
    <source>
        <dbReference type="EMBL" id="OGG46735.1"/>
    </source>
</evidence>
<feature type="domain" description="Gfo/Idh/MocA-like oxidoreductase N-terminal" evidence="1">
    <location>
        <begin position="3"/>
        <end position="119"/>
    </location>
</feature>
<protein>
    <recommendedName>
        <fullName evidence="5">Oxidoreductase</fullName>
    </recommendedName>
</protein>
<dbReference type="Pfam" id="PF22725">
    <property type="entry name" value="GFO_IDH_MocA_C3"/>
    <property type="match status" value="1"/>
</dbReference>
<dbReference type="PANTHER" id="PTHR43249:SF1">
    <property type="entry name" value="D-GLUCOSIDE 3-DEHYDROGENASE"/>
    <property type="match status" value="1"/>
</dbReference>
<dbReference type="InterPro" id="IPR000683">
    <property type="entry name" value="Gfo/Idh/MocA-like_OxRdtase_N"/>
</dbReference>
<evidence type="ECO:0000259" key="1">
    <source>
        <dbReference type="Pfam" id="PF01408"/>
    </source>
</evidence>
<dbReference type="Gene3D" id="3.40.50.720">
    <property type="entry name" value="NAD(P)-binding Rossmann-like Domain"/>
    <property type="match status" value="1"/>
</dbReference>
<proteinExistence type="predicted"/>
<sequence length="325" mass="35196">MVGFAVVGLGMGYNRAKMIHETAGADLKVVVDLNAKRAEEVASELGCAWTTNLDEALDRKDVDVVMAMTPSGAHADIGVRAAQAGKHVITTKPMDVSTAACDRLIAACEAAGVKLGVDYQSRYVDNNYRVAEALRQGWLGRPILGEVRFKWFRAQEYFESSGGWRGTWRMDGGGSLANQGAHLLDLLSWWMGDPASVYGEIAIMNHRIETEDIGLAILNFKSGAKGTVLGTTTFPKSVYFSAEAHGTEGGVLMDDVLGGQMRVFGEGLEARLMEVQNTTHSIVEDVVGAVTKGTPLRVDGREGRRTVALLEAIYRSAREERLVKC</sequence>
<evidence type="ECO:0008006" key="5">
    <source>
        <dbReference type="Google" id="ProtNLM"/>
    </source>
</evidence>
<name>A0A1F6CBW7_HANXR</name>
<evidence type="ECO:0000259" key="2">
    <source>
        <dbReference type="Pfam" id="PF22725"/>
    </source>
</evidence>
<organism evidence="3 4">
    <name type="scientific">Handelsmanbacteria sp. (strain RIFCSPLOWO2_12_FULL_64_10)</name>
    <dbReference type="NCBI Taxonomy" id="1817868"/>
    <lineage>
        <taxon>Bacteria</taxon>
        <taxon>Candidatus Handelsmaniibacteriota</taxon>
    </lineage>
</organism>
<dbReference type="InterPro" id="IPR036291">
    <property type="entry name" value="NAD(P)-bd_dom_sf"/>
</dbReference>
<dbReference type="SUPFAM" id="SSF51735">
    <property type="entry name" value="NAD(P)-binding Rossmann-fold domains"/>
    <property type="match status" value="1"/>
</dbReference>
<dbReference type="GO" id="GO:0000166">
    <property type="term" value="F:nucleotide binding"/>
    <property type="evidence" value="ECO:0007669"/>
    <property type="project" value="InterPro"/>
</dbReference>
<dbReference type="Pfam" id="PF01408">
    <property type="entry name" value="GFO_IDH_MocA"/>
    <property type="match status" value="1"/>
</dbReference>
<gene>
    <name evidence="3" type="ORF">A3F84_18115</name>
</gene>
<comment type="caution">
    <text evidence="3">The sequence shown here is derived from an EMBL/GenBank/DDBJ whole genome shotgun (WGS) entry which is preliminary data.</text>
</comment>
<accession>A0A1F6CBW7</accession>
<dbReference type="SUPFAM" id="SSF55347">
    <property type="entry name" value="Glyceraldehyde-3-phosphate dehydrogenase-like, C-terminal domain"/>
    <property type="match status" value="1"/>
</dbReference>
<dbReference type="AlphaFoldDB" id="A0A1F6CBW7"/>
<dbReference type="InterPro" id="IPR052515">
    <property type="entry name" value="Gfo/Idh/MocA_Oxidoreductase"/>
</dbReference>
<reference evidence="3 4" key="1">
    <citation type="journal article" date="2016" name="Nat. Commun.">
        <title>Thousands of microbial genomes shed light on interconnected biogeochemical processes in an aquifer system.</title>
        <authorList>
            <person name="Anantharaman K."/>
            <person name="Brown C.T."/>
            <person name="Hug L.A."/>
            <person name="Sharon I."/>
            <person name="Castelle C.J."/>
            <person name="Probst A.J."/>
            <person name="Thomas B.C."/>
            <person name="Singh A."/>
            <person name="Wilkins M.J."/>
            <person name="Karaoz U."/>
            <person name="Brodie E.L."/>
            <person name="Williams K.H."/>
            <person name="Hubbard S.S."/>
            <person name="Banfield J.F."/>
        </authorList>
    </citation>
    <scope>NUCLEOTIDE SEQUENCE [LARGE SCALE GENOMIC DNA]</scope>
    <source>
        <strain evidence="4">RIFCSPLOWO2_12_FULL_64_10</strain>
    </source>
</reference>
<dbReference type="Proteomes" id="UP000178606">
    <property type="component" value="Unassembled WGS sequence"/>
</dbReference>
<dbReference type="Gene3D" id="3.30.360.10">
    <property type="entry name" value="Dihydrodipicolinate Reductase, domain 2"/>
    <property type="match status" value="1"/>
</dbReference>